<dbReference type="AlphaFoldDB" id="A0AAN9PNE2"/>
<reference evidence="1 2" key="1">
    <citation type="submission" date="2024-01" db="EMBL/GenBank/DDBJ databases">
        <title>The genomes of 5 underutilized Papilionoideae crops provide insights into root nodulation and disease resistanc.</title>
        <authorList>
            <person name="Jiang F."/>
        </authorList>
    </citation>
    <scope>NUCLEOTIDE SEQUENCE [LARGE SCALE GENOMIC DNA]</scope>
    <source>
        <strain evidence="1">LVBAO_FW01</strain>
        <tissue evidence="1">Leaves</tissue>
    </source>
</reference>
<comment type="caution">
    <text evidence="1">The sequence shown here is derived from an EMBL/GenBank/DDBJ whole genome shotgun (WGS) entry which is preliminary data.</text>
</comment>
<name>A0AAN9PNE2_CANGL</name>
<proteinExistence type="predicted"/>
<evidence type="ECO:0000313" key="2">
    <source>
        <dbReference type="Proteomes" id="UP001367508"/>
    </source>
</evidence>
<sequence>MGVMENLMTLLSKKAGRFETASLASQRALTTRLPLGLYHSFVNLMTNSLGRLLVSFDKTEVLQLSTSRTSHVFSKRYSIWLSRGDGGALGVVSWFQPNVYAFKRDDRLTSEPVLESPSSSQLGKVWNSNLDQRCLYTVKASIYSFAKNQESELNASISILNNRALSPIFFSLRYSFKNIEGQSSLERTAGSLWRRPRGLLKFYTSIRITKP</sequence>
<gene>
    <name evidence="1" type="ORF">VNO77_44000</name>
</gene>
<protein>
    <submittedName>
        <fullName evidence="1">Uncharacterized protein</fullName>
    </submittedName>
</protein>
<dbReference type="EMBL" id="JAYMYQ010000011">
    <property type="protein sequence ID" value="KAK7306080.1"/>
    <property type="molecule type" value="Genomic_DNA"/>
</dbReference>
<keyword evidence="2" id="KW-1185">Reference proteome</keyword>
<organism evidence="1 2">
    <name type="scientific">Canavalia gladiata</name>
    <name type="common">Sword bean</name>
    <name type="synonym">Dolichos gladiatus</name>
    <dbReference type="NCBI Taxonomy" id="3824"/>
    <lineage>
        <taxon>Eukaryota</taxon>
        <taxon>Viridiplantae</taxon>
        <taxon>Streptophyta</taxon>
        <taxon>Embryophyta</taxon>
        <taxon>Tracheophyta</taxon>
        <taxon>Spermatophyta</taxon>
        <taxon>Magnoliopsida</taxon>
        <taxon>eudicotyledons</taxon>
        <taxon>Gunneridae</taxon>
        <taxon>Pentapetalae</taxon>
        <taxon>rosids</taxon>
        <taxon>fabids</taxon>
        <taxon>Fabales</taxon>
        <taxon>Fabaceae</taxon>
        <taxon>Papilionoideae</taxon>
        <taxon>50 kb inversion clade</taxon>
        <taxon>NPAAA clade</taxon>
        <taxon>indigoferoid/millettioid clade</taxon>
        <taxon>Phaseoleae</taxon>
        <taxon>Canavalia</taxon>
    </lineage>
</organism>
<dbReference type="Proteomes" id="UP001367508">
    <property type="component" value="Unassembled WGS sequence"/>
</dbReference>
<evidence type="ECO:0000313" key="1">
    <source>
        <dbReference type="EMBL" id="KAK7306080.1"/>
    </source>
</evidence>
<accession>A0AAN9PNE2</accession>